<dbReference type="AlphaFoldDB" id="A0A069ASK8"/>
<accession>A0A069ASK8</accession>
<protein>
    <submittedName>
        <fullName evidence="1">Uncharacterized protein</fullName>
    </submittedName>
</protein>
<reference evidence="1" key="1">
    <citation type="submission" date="2014-07" db="EMBL/GenBank/DDBJ databases">
        <authorList>
            <person name="Monot Marc"/>
        </authorList>
    </citation>
    <scope>NUCLEOTIDE SEQUENCE</scope>
    <source>
        <strain evidence="1">7032989</strain>
    </source>
</reference>
<evidence type="ECO:0000313" key="1">
    <source>
        <dbReference type="EMBL" id="CDT51508.1"/>
    </source>
</evidence>
<name>A0A069ASK8_CLODI</name>
<sequence length="142" mass="15147">MAAMCPEWGGLSEKAHFDLDEFFQFVQDAPARDEKDDVVAVLDDGFGMVSHNGFAGSGADDGGNVAAFGPFDAADAPADDGGSFLSPCATTSMASAVPRRMGWTATMSPRRMWASIEPMVMRWGETTMSILCLRANRRSLSG</sequence>
<gene>
    <name evidence="1" type="ORF">BN1095_5330001</name>
</gene>
<dbReference type="EMBL" id="LK933220">
    <property type="protein sequence ID" value="CDT51508.1"/>
    <property type="molecule type" value="Genomic_DNA"/>
</dbReference>
<proteinExistence type="predicted"/>
<organism evidence="1">
    <name type="scientific">Clostridioides difficile</name>
    <name type="common">Peptoclostridium difficile</name>
    <dbReference type="NCBI Taxonomy" id="1496"/>
    <lineage>
        <taxon>Bacteria</taxon>
        <taxon>Bacillati</taxon>
        <taxon>Bacillota</taxon>
        <taxon>Clostridia</taxon>
        <taxon>Peptostreptococcales</taxon>
        <taxon>Peptostreptococcaceae</taxon>
        <taxon>Clostridioides</taxon>
    </lineage>
</organism>